<feature type="transmembrane region" description="Helical" evidence="10">
    <location>
        <begin position="346"/>
        <end position="367"/>
    </location>
</feature>
<feature type="transmembrane region" description="Helical" evidence="10">
    <location>
        <begin position="98"/>
        <end position="122"/>
    </location>
</feature>
<evidence type="ECO:0000256" key="4">
    <source>
        <dbReference type="ARBA" id="ARBA00022692"/>
    </source>
</evidence>
<feature type="transmembrane region" description="Helical" evidence="10">
    <location>
        <begin position="15"/>
        <end position="32"/>
    </location>
</feature>
<accession>G8YAR1</accession>
<keyword evidence="14" id="KW-1185">Reference proteome</keyword>
<dbReference type="EMBL" id="FO082048">
    <property type="protein sequence ID" value="CCE84146.1"/>
    <property type="molecule type" value="Genomic_DNA"/>
</dbReference>
<feature type="transmembrane region" description="Helical" evidence="10">
    <location>
        <begin position="128"/>
        <end position="149"/>
    </location>
</feature>
<protein>
    <submittedName>
        <fullName evidence="12">Piso0_003687 protein</fullName>
    </submittedName>
</protein>
<feature type="transmembrane region" description="Helical" evidence="10">
    <location>
        <begin position="457"/>
        <end position="480"/>
    </location>
</feature>
<evidence type="ECO:0000313" key="13">
    <source>
        <dbReference type="EMBL" id="CCE84146.1"/>
    </source>
</evidence>
<evidence type="ECO:0000313" key="12">
    <source>
        <dbReference type="EMBL" id="CCE83115.1"/>
    </source>
</evidence>
<keyword evidence="7" id="KW-0406">Ion transport</keyword>
<evidence type="ECO:0000256" key="2">
    <source>
        <dbReference type="ARBA" id="ARBA00022448"/>
    </source>
</evidence>
<dbReference type="PANTHER" id="PTHR43562:SF3">
    <property type="entry name" value="SODIUM ION_PROTON EXCHANGER (EUROFUNG)"/>
    <property type="match status" value="1"/>
</dbReference>
<keyword evidence="3" id="KW-0050">Antiport</keyword>
<dbReference type="AlphaFoldDB" id="G8YAR1"/>
<dbReference type="GO" id="GO:0015297">
    <property type="term" value="F:antiporter activity"/>
    <property type="evidence" value="ECO:0007669"/>
    <property type="project" value="UniProtKB-KW"/>
</dbReference>
<feature type="transmembrane region" description="Helical" evidence="10">
    <location>
        <begin position="373"/>
        <end position="398"/>
    </location>
</feature>
<dbReference type="HOGENOM" id="CLU_024407_1_0_1"/>
<feature type="transmembrane region" description="Helical" evidence="10">
    <location>
        <begin position="39"/>
        <end position="57"/>
    </location>
</feature>
<gene>
    <name evidence="12" type="primary">Piso0_003687</name>
    <name evidence="12" type="ORF">GNLVRS01_PISO0K00362g</name>
    <name evidence="13" type="ORF">GNLVRS01_PISO0L00363g</name>
</gene>
<evidence type="ECO:0000313" key="14">
    <source>
        <dbReference type="Proteomes" id="UP000005222"/>
    </source>
</evidence>
<dbReference type="Proteomes" id="UP000005222">
    <property type="component" value="Chromosome K"/>
</dbReference>
<dbReference type="Proteomes" id="UP000005222">
    <property type="component" value="Chromosome L"/>
</dbReference>
<keyword evidence="8 10" id="KW-0472">Membrane</keyword>
<dbReference type="EMBL" id="FO082049">
    <property type="protein sequence ID" value="CCE83115.1"/>
    <property type="molecule type" value="Genomic_DNA"/>
</dbReference>
<evidence type="ECO:0000256" key="1">
    <source>
        <dbReference type="ARBA" id="ARBA00004141"/>
    </source>
</evidence>
<dbReference type="GO" id="GO:0006814">
    <property type="term" value="P:sodium ion transport"/>
    <property type="evidence" value="ECO:0007669"/>
    <property type="project" value="UniProtKB-KW"/>
</dbReference>
<dbReference type="GO" id="GO:1902600">
    <property type="term" value="P:proton transmembrane transport"/>
    <property type="evidence" value="ECO:0007669"/>
    <property type="project" value="InterPro"/>
</dbReference>
<keyword evidence="4 10" id="KW-0812">Transmembrane</keyword>
<dbReference type="InterPro" id="IPR038770">
    <property type="entry name" value="Na+/solute_symporter_sf"/>
</dbReference>
<dbReference type="OrthoDB" id="1288932at2759"/>
<feature type="transmembrane region" description="Helical" evidence="10">
    <location>
        <begin position="69"/>
        <end position="86"/>
    </location>
</feature>
<evidence type="ECO:0000256" key="10">
    <source>
        <dbReference type="SAM" id="Phobius"/>
    </source>
</evidence>
<keyword evidence="5 10" id="KW-1133">Transmembrane helix</keyword>
<keyword evidence="2" id="KW-0813">Transport</keyword>
<evidence type="ECO:0000256" key="6">
    <source>
        <dbReference type="ARBA" id="ARBA00023053"/>
    </source>
</evidence>
<feature type="transmembrane region" description="Helical" evidence="10">
    <location>
        <begin position="242"/>
        <end position="261"/>
    </location>
</feature>
<evidence type="ECO:0000256" key="3">
    <source>
        <dbReference type="ARBA" id="ARBA00022449"/>
    </source>
</evidence>
<dbReference type="Pfam" id="PF00999">
    <property type="entry name" value="Na_H_Exchanger"/>
    <property type="match status" value="2"/>
</dbReference>
<dbReference type="GO" id="GO:0016020">
    <property type="term" value="C:membrane"/>
    <property type="evidence" value="ECO:0007669"/>
    <property type="project" value="UniProtKB-SubCell"/>
</dbReference>
<dbReference type="InParanoid" id="G8YAR1"/>
<feature type="domain" description="Cation/H+ exchanger transmembrane" evidence="11">
    <location>
        <begin position="345"/>
        <end position="477"/>
    </location>
</feature>
<evidence type="ECO:0000256" key="5">
    <source>
        <dbReference type="ARBA" id="ARBA00022989"/>
    </source>
</evidence>
<evidence type="ECO:0000256" key="8">
    <source>
        <dbReference type="ARBA" id="ARBA00023136"/>
    </source>
</evidence>
<feature type="domain" description="Cation/H+ exchanger transmembrane" evidence="11">
    <location>
        <begin position="29"/>
        <end position="277"/>
    </location>
</feature>
<dbReference type="OMA" id="YALAYHE"/>
<name>G8YAR1_PICSO</name>
<proteinExistence type="predicted"/>
<evidence type="ECO:0000259" key="11">
    <source>
        <dbReference type="Pfam" id="PF00999"/>
    </source>
</evidence>
<dbReference type="PANTHER" id="PTHR43562">
    <property type="entry name" value="NAPA-TYPE SODIUM/HYDROGEN ANTIPORTER"/>
    <property type="match status" value="1"/>
</dbReference>
<keyword evidence="9" id="KW-0739">Sodium transport</keyword>
<comment type="subcellular location">
    <subcellularLocation>
        <location evidence="1">Membrane</location>
        <topology evidence="1">Multi-pass membrane protein</topology>
    </subcellularLocation>
</comment>
<sequence>MANETKGYLPYKEPGVITILVLSSFLILLNILNHVLNRLIHCGLVGQILLGIAWGTPGGNWIKKSSQETIMMLGYIGLILMVYEGGLATPFRTMRDNLLLSLLIALTGILIPIALSFTLLTYSNASPVAAFSAGAALCSTSLGTALTVLSSSSLRSTKLGVLLTNAAVLDDIAGLIMMQVVHNLGDGNFSAASVLRPVFVSLGLIVVVALFCYFLLLPLSVRIEDFFHRHNDVNGYFSPDRVLFVIHTFILVGLVTGAIYAGASGLTAAYVTGAAITWWDEEISRLRQFRRKTADNQEGGSDYLSPYQSQGSYSISVSSNRDIGNYVKYSGMQIYNKFYMQALDRILRPFFFGSIGFSIPIVQMFSGRLIWRGFVYAVLMFIAKVLCGLWVFFVSYLFHRKKSEKPKDYSISSGLYSSALLGMSMVPRGEIGFLVSSMAESKGVFGPPGDNGTSSDVYIIVTWAIVICTIFGPIFIGSIIRHLRSKNKDIRSQLGEWGTR</sequence>
<dbReference type="InterPro" id="IPR006153">
    <property type="entry name" value="Cation/H_exchanger_TM"/>
</dbReference>
<evidence type="ECO:0000256" key="7">
    <source>
        <dbReference type="ARBA" id="ARBA00023065"/>
    </source>
</evidence>
<dbReference type="Gene3D" id="1.20.1530.20">
    <property type="match status" value="2"/>
</dbReference>
<organism evidence="12 14">
    <name type="scientific">Pichia sorbitophila (strain ATCC MYA-4447 / BCRC 22081 / CBS 7064 / NBRC 10061 / NRRL Y-12695)</name>
    <name type="common">Hybrid yeast</name>
    <dbReference type="NCBI Taxonomy" id="559304"/>
    <lineage>
        <taxon>Eukaryota</taxon>
        <taxon>Fungi</taxon>
        <taxon>Dikarya</taxon>
        <taxon>Ascomycota</taxon>
        <taxon>Saccharomycotina</taxon>
        <taxon>Pichiomycetes</taxon>
        <taxon>Debaryomycetaceae</taxon>
        <taxon>Millerozyma</taxon>
    </lineage>
</organism>
<reference evidence="14" key="2">
    <citation type="journal article" date="2012" name="G3 (Bethesda)">
        <title>Pichia sorbitophila, an interspecies yeast hybrid reveals early steps of genome resolution following polyploidization.</title>
        <authorList>
            <person name="Leh Louis V."/>
            <person name="Despons L."/>
            <person name="Friedrich A."/>
            <person name="Martin T."/>
            <person name="Durrens P."/>
            <person name="Casaregola S."/>
            <person name="Neuveglise C."/>
            <person name="Fairhead C."/>
            <person name="Marck C."/>
            <person name="Cruz J.A."/>
            <person name="Straub M.L."/>
            <person name="Kugler V."/>
            <person name="Sacerdot C."/>
            <person name="Uzunov Z."/>
            <person name="Thierry A."/>
            <person name="Weiss S."/>
            <person name="Bleykasten C."/>
            <person name="De Montigny J."/>
            <person name="Jacques N."/>
            <person name="Jung P."/>
            <person name="Lemaire M."/>
            <person name="Mallet S."/>
            <person name="Morel G."/>
            <person name="Richard G.F."/>
            <person name="Sarkar A."/>
            <person name="Savel G."/>
            <person name="Schacherer J."/>
            <person name="Seret M.L."/>
            <person name="Talla E."/>
            <person name="Samson G."/>
            <person name="Jubin C."/>
            <person name="Poulain J."/>
            <person name="Vacherie B."/>
            <person name="Barbe V."/>
            <person name="Pelletier E."/>
            <person name="Sherman D.J."/>
            <person name="Westhof E."/>
            <person name="Weissenbach J."/>
            <person name="Baret P.V."/>
            <person name="Wincker P."/>
            <person name="Gaillardin C."/>
            <person name="Dujon B."/>
            <person name="Souciet J.L."/>
        </authorList>
    </citation>
    <scope>NUCLEOTIDE SEQUENCE [LARGE SCALE GENOMIC DNA]</scope>
    <source>
        <strain evidence="14">ATCC MYA-4447 / BCRC 22081 / CBS 7064 / NBRC 10061 / NRRL Y-12695</strain>
    </source>
</reference>
<feature type="transmembrane region" description="Helical" evidence="10">
    <location>
        <begin position="161"/>
        <end position="178"/>
    </location>
</feature>
<evidence type="ECO:0000256" key="9">
    <source>
        <dbReference type="ARBA" id="ARBA00023201"/>
    </source>
</evidence>
<feature type="transmembrane region" description="Helical" evidence="10">
    <location>
        <begin position="198"/>
        <end position="221"/>
    </location>
</feature>
<reference evidence="12" key="1">
    <citation type="submission" date="2011-10" db="EMBL/GenBank/DDBJ databases">
        <authorList>
            <person name="Genoscope - CEA"/>
        </authorList>
    </citation>
    <scope>NUCLEOTIDE SEQUENCE</scope>
</reference>
<keyword evidence="6" id="KW-0915">Sodium</keyword>
<dbReference type="eggNOG" id="ENOG502QU6S">
    <property type="taxonomic scope" value="Eukaryota"/>
</dbReference>